<dbReference type="InterPro" id="IPR011234">
    <property type="entry name" value="Fumarylacetoacetase-like_C"/>
</dbReference>
<keyword evidence="2" id="KW-0479">Metal-binding</keyword>
<proteinExistence type="inferred from homology"/>
<dbReference type="PANTHER" id="PTHR42796:SF4">
    <property type="entry name" value="FUMARYLACETOACETATE HYDROLASE DOMAIN-CONTAINING PROTEIN 2A"/>
    <property type="match status" value="1"/>
</dbReference>
<dbReference type="PANTHER" id="PTHR42796">
    <property type="entry name" value="FUMARYLACETOACETATE HYDROLASE DOMAIN-CONTAINING PROTEIN 2A-RELATED"/>
    <property type="match status" value="1"/>
</dbReference>
<evidence type="ECO:0000313" key="4">
    <source>
        <dbReference type="EMBL" id="PZF79325.1"/>
    </source>
</evidence>
<evidence type="ECO:0000313" key="5">
    <source>
        <dbReference type="Proteomes" id="UP000248764"/>
    </source>
</evidence>
<comment type="similarity">
    <text evidence="1">Belongs to the FAH family.</text>
</comment>
<gene>
    <name evidence="4" type="ORF">C1I92_31730</name>
</gene>
<dbReference type="Gene3D" id="3.90.850.10">
    <property type="entry name" value="Fumarylacetoacetase-like, C-terminal domain"/>
    <property type="match status" value="1"/>
</dbReference>
<organism evidence="4 5">
    <name type="scientific">Jiangella anatolica</name>
    <dbReference type="NCBI Taxonomy" id="2670374"/>
    <lineage>
        <taxon>Bacteria</taxon>
        <taxon>Bacillati</taxon>
        <taxon>Actinomycetota</taxon>
        <taxon>Actinomycetes</taxon>
        <taxon>Jiangellales</taxon>
        <taxon>Jiangellaceae</taxon>
        <taxon>Jiangella</taxon>
    </lineage>
</organism>
<dbReference type="SUPFAM" id="SSF56529">
    <property type="entry name" value="FAH"/>
    <property type="match status" value="1"/>
</dbReference>
<reference evidence="4 5" key="1">
    <citation type="submission" date="2018-01" db="EMBL/GenBank/DDBJ databases">
        <title>Draft genome sequence of Jiangella sp. GTF31.</title>
        <authorList>
            <person name="Sahin N."/>
            <person name="Ay H."/>
            <person name="Saygin H."/>
        </authorList>
    </citation>
    <scope>NUCLEOTIDE SEQUENCE [LARGE SCALE GENOMIC DNA]</scope>
    <source>
        <strain evidence="4 5">GTF31</strain>
    </source>
</reference>
<dbReference type="InterPro" id="IPR051121">
    <property type="entry name" value="FAH"/>
</dbReference>
<dbReference type="RefSeq" id="WP_111258631.1">
    <property type="nucleotide sequence ID" value="NZ_POTW01000149.1"/>
</dbReference>
<dbReference type="EMBL" id="POTW01000149">
    <property type="protein sequence ID" value="PZF79325.1"/>
    <property type="molecule type" value="Genomic_DNA"/>
</dbReference>
<dbReference type="GO" id="GO:0044281">
    <property type="term" value="P:small molecule metabolic process"/>
    <property type="evidence" value="ECO:0007669"/>
    <property type="project" value="UniProtKB-ARBA"/>
</dbReference>
<accession>A0A2W2AVS8</accession>
<comment type="caution">
    <text evidence="4">The sequence shown here is derived from an EMBL/GenBank/DDBJ whole genome shotgun (WGS) entry which is preliminary data.</text>
</comment>
<name>A0A2W2AVS8_9ACTN</name>
<dbReference type="AlphaFoldDB" id="A0A2W2AVS8"/>
<feature type="domain" description="Fumarylacetoacetase-like C-terminal" evidence="3">
    <location>
        <begin position="82"/>
        <end position="283"/>
    </location>
</feature>
<keyword evidence="5" id="KW-1185">Reference proteome</keyword>
<keyword evidence="4" id="KW-0378">Hydrolase</keyword>
<evidence type="ECO:0000259" key="3">
    <source>
        <dbReference type="Pfam" id="PF01557"/>
    </source>
</evidence>
<protein>
    <submittedName>
        <fullName evidence="4">Fumarylacetoacetate hydrolase</fullName>
    </submittedName>
</protein>
<evidence type="ECO:0000256" key="2">
    <source>
        <dbReference type="ARBA" id="ARBA00022723"/>
    </source>
</evidence>
<dbReference type="GO" id="GO:0046872">
    <property type="term" value="F:metal ion binding"/>
    <property type="evidence" value="ECO:0007669"/>
    <property type="project" value="UniProtKB-KW"/>
</dbReference>
<dbReference type="Proteomes" id="UP000248764">
    <property type="component" value="Unassembled WGS sequence"/>
</dbReference>
<dbReference type="Pfam" id="PF01557">
    <property type="entry name" value="FAA_hydrolase"/>
    <property type="match status" value="1"/>
</dbReference>
<sequence>MRFATLLVDDREQAAVACHGDQWAPLDLVDPALAGDLLVLIEQQRPPGELAELARLAARLPAGRLVAAGEAVYRPPYRRPRKIWGIGLNYGDHAADLHESTPDQPASFIKGSHTIIGAGDDIVIPRQSRRTTTEAELGLVIGRDTAEVGRARALDHVFGVCAVLDQTAEDILALNPRYLTRSKNFPTFFSFGPEIVTLDEFLAGRELTDVEIATRVDDVDIRRDVVGNMTHSPAELVGFHSAMMPFFPGDVISTGTPGAGVVTPGVLAEAHVDGLLPLTNQVRAQGAPR</sequence>
<dbReference type="GO" id="GO:0016787">
    <property type="term" value="F:hydrolase activity"/>
    <property type="evidence" value="ECO:0007669"/>
    <property type="project" value="UniProtKB-KW"/>
</dbReference>
<dbReference type="InterPro" id="IPR036663">
    <property type="entry name" value="Fumarylacetoacetase_C_sf"/>
</dbReference>
<evidence type="ECO:0000256" key="1">
    <source>
        <dbReference type="ARBA" id="ARBA00010211"/>
    </source>
</evidence>